<keyword evidence="2" id="KW-1185">Reference proteome</keyword>
<evidence type="ECO:0000313" key="2">
    <source>
        <dbReference type="Proteomes" id="UP000198238"/>
    </source>
</evidence>
<accession>A0A220S372</accession>
<organism evidence="1 2">
    <name type="scientific">Neisseria chenwenguii</name>
    <dbReference type="NCBI Taxonomy" id="1853278"/>
    <lineage>
        <taxon>Bacteria</taxon>
        <taxon>Pseudomonadati</taxon>
        <taxon>Pseudomonadota</taxon>
        <taxon>Betaproteobacteria</taxon>
        <taxon>Neisseriales</taxon>
        <taxon>Neisseriaceae</taxon>
        <taxon>Neisseria</taxon>
    </lineage>
</organism>
<dbReference type="Proteomes" id="UP000198238">
    <property type="component" value="Chromosome"/>
</dbReference>
<sequence>MQTGFDFAQLQVAAGRGRLKMPVWLSDGLFGMDKCCLFFNQSMFTLTVQTFKRLIHSLPTQPQTRLVIKS</sequence>
<proteinExistence type="predicted"/>
<dbReference type="EMBL" id="CP022278">
    <property type="protein sequence ID" value="ASK27846.1"/>
    <property type="molecule type" value="Genomic_DNA"/>
</dbReference>
<dbReference type="KEGG" id="nei:BG910_08940"/>
<protein>
    <submittedName>
        <fullName evidence="1">Uncharacterized protein</fullName>
    </submittedName>
</protein>
<reference evidence="1 2" key="1">
    <citation type="submission" date="2017-06" db="EMBL/GenBank/DDBJ databases">
        <title>Neisseria chenwenguii sp. nov., isolated from the intestinal contents of Tibetan Plateau Pika in Yushu, Qinghai Province, China.</title>
        <authorList>
            <person name="Zhang G."/>
        </authorList>
    </citation>
    <scope>NUCLEOTIDE SEQUENCE [LARGE SCALE GENOMIC DNA]</scope>
    <source>
        <strain evidence="1 2">10023</strain>
    </source>
</reference>
<evidence type="ECO:0000313" key="1">
    <source>
        <dbReference type="EMBL" id="ASK27846.1"/>
    </source>
</evidence>
<gene>
    <name evidence="1" type="ORF">BG910_08940</name>
</gene>
<name>A0A220S372_9NEIS</name>
<dbReference type="AlphaFoldDB" id="A0A220S372"/>